<evidence type="ECO:0000256" key="5">
    <source>
        <dbReference type="ARBA" id="ARBA00022692"/>
    </source>
</evidence>
<gene>
    <name evidence="8 10" type="primary">corA</name>
    <name evidence="10" type="ORF">Harman_26670</name>
</gene>
<dbReference type="InterPro" id="IPR004488">
    <property type="entry name" value="Mg/Co-transport_prot_CorA"/>
</dbReference>
<dbReference type="GO" id="GO:0015087">
    <property type="term" value="F:cobalt ion transmembrane transporter activity"/>
    <property type="evidence" value="ECO:0007669"/>
    <property type="project" value="UniProtKB-UniRule"/>
</dbReference>
<dbReference type="AlphaFoldDB" id="A0A4C2EK24"/>
<evidence type="ECO:0000256" key="2">
    <source>
        <dbReference type="ARBA" id="ARBA00009765"/>
    </source>
</evidence>
<reference evidence="10 11" key="1">
    <citation type="submission" date="2019-02" db="EMBL/GenBank/DDBJ databases">
        <title>Haloarcula mannanilyticum sp. nov., a mannan degrading haloarchaeon isolated from commercial salt.</title>
        <authorList>
            <person name="Enomoto S."/>
            <person name="Shimane Y."/>
            <person name="Kamekura M."/>
            <person name="Ito T."/>
            <person name="Moriya O."/>
            <person name="Ihara K."/>
            <person name="Takahashi-Ando N."/>
            <person name="Fukushima Y."/>
            <person name="Yoshida Y."/>
            <person name="Usama R."/>
            <person name="Takai K."/>
            <person name="Minegishi H."/>
        </authorList>
    </citation>
    <scope>NUCLEOTIDE SEQUENCE [LARGE SCALE GENOMIC DNA]</scope>
    <source>
        <strain evidence="10 11">MD130-1</strain>
    </source>
</reference>
<dbReference type="Gene3D" id="3.30.460.20">
    <property type="entry name" value="CorA soluble domain-like"/>
    <property type="match status" value="1"/>
</dbReference>
<dbReference type="GO" id="GO:0050897">
    <property type="term" value="F:cobalt ion binding"/>
    <property type="evidence" value="ECO:0007669"/>
    <property type="project" value="TreeGrafter"/>
</dbReference>
<feature type="coiled-coil region" evidence="9">
    <location>
        <begin position="148"/>
        <end position="175"/>
    </location>
</feature>
<dbReference type="Proteomes" id="UP000304382">
    <property type="component" value="Unassembled WGS sequence"/>
</dbReference>
<dbReference type="SUPFAM" id="SSF143865">
    <property type="entry name" value="CorA soluble domain-like"/>
    <property type="match status" value="1"/>
</dbReference>
<keyword evidence="11" id="KW-1185">Reference proteome</keyword>
<protein>
    <recommendedName>
        <fullName evidence="8">Magnesium transport protein CorA</fullName>
    </recommendedName>
</protein>
<keyword evidence="7 8" id="KW-0472">Membrane</keyword>
<dbReference type="InterPro" id="IPR045861">
    <property type="entry name" value="CorA_cytoplasmic_dom"/>
</dbReference>
<comment type="caution">
    <text evidence="10">The sequence shown here is derived from an EMBL/GenBank/DDBJ whole genome shotgun (WGS) entry which is preliminary data.</text>
</comment>
<evidence type="ECO:0000313" key="11">
    <source>
        <dbReference type="Proteomes" id="UP000304382"/>
    </source>
</evidence>
<comment type="function">
    <text evidence="8">Mediates influx of magnesium ions.</text>
</comment>
<dbReference type="FunFam" id="1.20.58.340:FF:000012">
    <property type="entry name" value="Magnesium transport protein CorA"/>
    <property type="match status" value="1"/>
</dbReference>
<keyword evidence="4 8" id="KW-1003">Cell membrane</keyword>
<dbReference type="EMBL" id="BIXZ01000004">
    <property type="protein sequence ID" value="GCF14732.1"/>
    <property type="molecule type" value="Genomic_DNA"/>
</dbReference>
<evidence type="ECO:0000256" key="4">
    <source>
        <dbReference type="ARBA" id="ARBA00022475"/>
    </source>
</evidence>
<dbReference type="GO" id="GO:0000287">
    <property type="term" value="F:magnesium ion binding"/>
    <property type="evidence" value="ECO:0007669"/>
    <property type="project" value="TreeGrafter"/>
</dbReference>
<comment type="subcellular location">
    <subcellularLocation>
        <location evidence="1">Cell membrane</location>
        <topology evidence="1">Multi-pass membrane protein</topology>
    </subcellularLocation>
    <subcellularLocation>
        <location evidence="8">Membrane</location>
        <topology evidence="8">Multi-pass membrane protein</topology>
    </subcellularLocation>
</comment>
<feature type="transmembrane region" description="Helical" evidence="8">
    <location>
        <begin position="295"/>
        <end position="319"/>
    </location>
</feature>
<dbReference type="Pfam" id="PF01544">
    <property type="entry name" value="CorA"/>
    <property type="match status" value="1"/>
</dbReference>
<dbReference type="NCBIfam" id="TIGR00383">
    <property type="entry name" value="corA"/>
    <property type="match status" value="1"/>
</dbReference>
<name>A0A4C2EK24_9EURY</name>
<accession>A0A4C2EK24</accession>
<evidence type="ECO:0000256" key="8">
    <source>
        <dbReference type="RuleBase" id="RU362010"/>
    </source>
</evidence>
<dbReference type="InterPro" id="IPR045863">
    <property type="entry name" value="CorA_TM1_TM2"/>
</dbReference>
<dbReference type="PANTHER" id="PTHR46494:SF1">
    <property type="entry name" value="CORA FAMILY METAL ION TRANSPORTER (EUROFUNG)"/>
    <property type="match status" value="1"/>
</dbReference>
<evidence type="ECO:0000256" key="9">
    <source>
        <dbReference type="SAM" id="Coils"/>
    </source>
</evidence>
<proteinExistence type="inferred from homology"/>
<dbReference type="OrthoDB" id="28779at2157"/>
<dbReference type="Gene3D" id="1.20.58.340">
    <property type="entry name" value="Magnesium transport protein CorA, transmembrane region"/>
    <property type="match status" value="2"/>
</dbReference>
<dbReference type="InterPro" id="IPR002523">
    <property type="entry name" value="MgTranspt_CorA/ZnTranspt_ZntB"/>
</dbReference>
<keyword evidence="8" id="KW-0460">Magnesium</keyword>
<dbReference type="CDD" id="cd12828">
    <property type="entry name" value="TmCorA-like_1"/>
    <property type="match status" value="1"/>
</dbReference>
<feature type="transmembrane region" description="Helical" evidence="8">
    <location>
        <begin position="263"/>
        <end position="283"/>
    </location>
</feature>
<dbReference type="SUPFAM" id="SSF144083">
    <property type="entry name" value="Magnesium transport protein CorA, transmembrane region"/>
    <property type="match status" value="1"/>
</dbReference>
<dbReference type="GO" id="GO:0015095">
    <property type="term" value="F:magnesium ion transmembrane transporter activity"/>
    <property type="evidence" value="ECO:0007669"/>
    <property type="project" value="UniProtKB-UniRule"/>
</dbReference>
<comment type="similarity">
    <text evidence="2 8">Belongs to the CorA metal ion transporter (MIT) (TC 1.A.35) family.</text>
</comment>
<dbReference type="PANTHER" id="PTHR46494">
    <property type="entry name" value="CORA FAMILY METAL ION TRANSPORTER (EUROFUNG)"/>
    <property type="match status" value="1"/>
</dbReference>
<sequence>MISAVVYSEEHAVEYEDLAAARRAVGTTWVHVTDATTDEITAVSSAFDLHSLAIEDIQNDVRANVQEFNGYTFVLVKSASLTPGETTFDKEVKTTPLGLFIGPDWVVTLSTGSVPAVQRVMDAVGRGDERLLHRGPDFTAYRVIDVIVDAYFDLLDEIETDIEQIEEEVTASTDIETLERINDVRRDLLSFRKQVWPAREAIGVLARGDPTQIQPQTEKYFRDVYDHLVQIVDLTETYRDLVAGARDIYLNTVSQSTNEVMKVLTVVATIFIPLTFVVGVYGMNFTDSPYNMPELGWAYGYPAVMIGMAIVVAVLLVHFRQRGYL</sequence>
<dbReference type="GO" id="GO:0005886">
    <property type="term" value="C:plasma membrane"/>
    <property type="evidence" value="ECO:0007669"/>
    <property type="project" value="UniProtKB-SubCell"/>
</dbReference>
<keyword evidence="8" id="KW-0406">Ion transport</keyword>
<organism evidence="10 11">
    <name type="scientific">Haloarcula mannanilytica</name>
    <dbReference type="NCBI Taxonomy" id="2509225"/>
    <lineage>
        <taxon>Archaea</taxon>
        <taxon>Methanobacteriati</taxon>
        <taxon>Methanobacteriota</taxon>
        <taxon>Stenosarchaea group</taxon>
        <taxon>Halobacteria</taxon>
        <taxon>Halobacteriales</taxon>
        <taxon>Haloarculaceae</taxon>
        <taxon>Haloarcula</taxon>
    </lineage>
</organism>
<evidence type="ECO:0000256" key="3">
    <source>
        <dbReference type="ARBA" id="ARBA00022448"/>
    </source>
</evidence>
<keyword evidence="6 8" id="KW-1133">Transmembrane helix</keyword>
<evidence type="ECO:0000256" key="6">
    <source>
        <dbReference type="ARBA" id="ARBA00022989"/>
    </source>
</evidence>
<evidence type="ECO:0000313" key="10">
    <source>
        <dbReference type="EMBL" id="GCF14732.1"/>
    </source>
</evidence>
<keyword evidence="5 8" id="KW-0812">Transmembrane</keyword>
<evidence type="ECO:0000256" key="7">
    <source>
        <dbReference type="ARBA" id="ARBA00023136"/>
    </source>
</evidence>
<keyword evidence="9" id="KW-0175">Coiled coil</keyword>
<dbReference type="RefSeq" id="WP_137684297.1">
    <property type="nucleotide sequence ID" value="NZ_BIXZ01000004.1"/>
</dbReference>
<evidence type="ECO:0000256" key="1">
    <source>
        <dbReference type="ARBA" id="ARBA00004651"/>
    </source>
</evidence>
<keyword evidence="3 8" id="KW-0813">Transport</keyword>